<accession>A0A6N9YPF1</accession>
<dbReference type="SUPFAM" id="SSF63825">
    <property type="entry name" value="YWTD domain"/>
    <property type="match status" value="1"/>
</dbReference>
<sequence length="587" mass="61870">MTFRPDLTAKITVDDVGDATTTITGNACDDELIVDRADAWTRIIDIATQTGRPLLVRTVDEHGRSYRDVVTPAIPADDERTTSEAPRESSDPAAPLPARHTSPEPGMAVTTTLESGYPSPLAEHRDAFPQPDAEDHGHTEPDLPVTPAGDWFEPESQQFRAPMSADDAKDGAAGGHRRDLSHRRLLVAGAGMLLCVTLAAAMLSPGRGETVAVTKEAAEPRPDGQDDEPPEPPAWHVVLAAGTRPTITPAGLVAAHSRAGHIQLIDPDTGSVEWRADAGDDASSPVAFSYDNRDAVAWQRPGQLVVGGPATDPSPVTYRLNDGARISNAGTQLLVTDPGRPDQVLVVTESGLTKVTIPDDATAMAAVGNHVVSSNGHPKLWRSPIHGGETDEVPLHGPAEMTPHRWAGMAGDTVTVVWAAPGSQNPDGEVIVMAHDAATGQPLASIGARWGDVAEADLTAAPGPRSVALGPAVLPLTEGREPLTAPGVRWVRYVNSQLWGVRRGDGRVVRLDKAGVLHVLPDGARMPYGITDEGACVVVDGDTVYALSAGSETPDSRSSGNGSKEPPPDSSSILPRRLRQQAERTER</sequence>
<evidence type="ECO:0000313" key="2">
    <source>
        <dbReference type="EMBL" id="NED96827.1"/>
    </source>
</evidence>
<dbReference type="EMBL" id="JAAGOB010000008">
    <property type="protein sequence ID" value="NED96827.1"/>
    <property type="molecule type" value="Genomic_DNA"/>
</dbReference>
<evidence type="ECO:0000256" key="1">
    <source>
        <dbReference type="SAM" id="MobiDB-lite"/>
    </source>
</evidence>
<reference evidence="2 3" key="1">
    <citation type="submission" date="2020-02" db="EMBL/GenBank/DDBJ databases">
        <authorList>
            <person name="Li X.-J."/>
            <person name="Feng X.-M."/>
        </authorList>
    </citation>
    <scope>NUCLEOTIDE SEQUENCE [LARGE SCALE GENOMIC DNA]</scope>
    <source>
        <strain evidence="2 3">CGMCC 4.7225</strain>
    </source>
</reference>
<comment type="caution">
    <text evidence="2">The sequence shown here is derived from an EMBL/GenBank/DDBJ whole genome shotgun (WGS) entry which is preliminary data.</text>
</comment>
<feature type="region of interest" description="Disordered" evidence="1">
    <location>
        <begin position="211"/>
        <end position="233"/>
    </location>
</feature>
<protein>
    <submittedName>
        <fullName evidence="2">Uncharacterized protein</fullName>
    </submittedName>
</protein>
<feature type="region of interest" description="Disordered" evidence="1">
    <location>
        <begin position="548"/>
        <end position="587"/>
    </location>
</feature>
<dbReference type="Proteomes" id="UP000469185">
    <property type="component" value="Unassembled WGS sequence"/>
</dbReference>
<gene>
    <name evidence="2" type="ORF">G1H11_16080</name>
</gene>
<dbReference type="AlphaFoldDB" id="A0A6N9YPF1"/>
<proteinExistence type="predicted"/>
<dbReference type="RefSeq" id="WP_163819604.1">
    <property type="nucleotide sequence ID" value="NZ_JAAGOB010000008.1"/>
</dbReference>
<evidence type="ECO:0000313" key="3">
    <source>
        <dbReference type="Proteomes" id="UP000469185"/>
    </source>
</evidence>
<feature type="region of interest" description="Disordered" evidence="1">
    <location>
        <begin position="67"/>
        <end position="152"/>
    </location>
</feature>
<feature type="compositionally biased region" description="Basic and acidic residues" evidence="1">
    <location>
        <begin position="122"/>
        <end position="141"/>
    </location>
</feature>
<name>A0A6N9YPF1_9ACTN</name>
<organism evidence="2 3">
    <name type="scientific">Phytoactinopolyspora alkaliphila</name>
    <dbReference type="NCBI Taxonomy" id="1783498"/>
    <lineage>
        <taxon>Bacteria</taxon>
        <taxon>Bacillati</taxon>
        <taxon>Actinomycetota</taxon>
        <taxon>Actinomycetes</taxon>
        <taxon>Jiangellales</taxon>
        <taxon>Jiangellaceae</taxon>
        <taxon>Phytoactinopolyspora</taxon>
    </lineage>
</organism>
<feature type="compositionally biased region" description="Polar residues" evidence="1">
    <location>
        <begin position="550"/>
        <end position="562"/>
    </location>
</feature>
<keyword evidence="3" id="KW-1185">Reference proteome</keyword>
<feature type="compositionally biased region" description="Basic and acidic residues" evidence="1">
    <location>
        <begin position="77"/>
        <end position="90"/>
    </location>
</feature>